<name>A0A068NJQ4_FIMGI</name>
<evidence type="ECO:0000313" key="3">
    <source>
        <dbReference type="Proteomes" id="UP000027982"/>
    </source>
</evidence>
<dbReference type="eggNOG" id="COG0412">
    <property type="taxonomic scope" value="Bacteria"/>
</dbReference>
<dbReference type="InterPro" id="IPR051049">
    <property type="entry name" value="Dienelactone_hydrolase-like"/>
</dbReference>
<dbReference type="KEGG" id="fgi:OP10G_0314"/>
<dbReference type="InterPro" id="IPR029058">
    <property type="entry name" value="AB_hydrolase_fold"/>
</dbReference>
<dbReference type="Pfam" id="PF01738">
    <property type="entry name" value="DLH"/>
    <property type="match status" value="1"/>
</dbReference>
<dbReference type="AlphaFoldDB" id="A0A068NJQ4"/>
<sequence length="233" mass="25475">MSFAFAAAFIALTIANPATEKPSGYLAEPKSGHGHGVLVLHPWWGLNGDVKAFCRRLAATGFVAFAPDLFHGKIAKTREEAKALVQAHESKAAELKAQIGEAAKYLANRTGHEQIGVVGFSFGSYYALWFSNAEPERVKATVVYYGTGQEDFTKSKASYLGHFAEKDEFEPKAGVDALSKLLKDAGRPATIYTYPGTGHWFVEPSVKQAYNKAAAELAWKRTVRFLRTNLDAK</sequence>
<dbReference type="GO" id="GO:0016787">
    <property type="term" value="F:hydrolase activity"/>
    <property type="evidence" value="ECO:0007669"/>
    <property type="project" value="UniProtKB-KW"/>
</dbReference>
<dbReference type="EMBL" id="CP007139">
    <property type="protein sequence ID" value="AIE83682.1"/>
    <property type="molecule type" value="Genomic_DNA"/>
</dbReference>
<keyword evidence="3" id="KW-1185">Reference proteome</keyword>
<dbReference type="Proteomes" id="UP000027982">
    <property type="component" value="Chromosome"/>
</dbReference>
<organism evidence="2 3">
    <name type="scientific">Fimbriimonas ginsengisoli Gsoil 348</name>
    <dbReference type="NCBI Taxonomy" id="661478"/>
    <lineage>
        <taxon>Bacteria</taxon>
        <taxon>Bacillati</taxon>
        <taxon>Armatimonadota</taxon>
        <taxon>Fimbriimonadia</taxon>
        <taxon>Fimbriimonadales</taxon>
        <taxon>Fimbriimonadaceae</taxon>
        <taxon>Fimbriimonas</taxon>
    </lineage>
</organism>
<evidence type="ECO:0000313" key="2">
    <source>
        <dbReference type="EMBL" id="AIE83682.1"/>
    </source>
</evidence>
<gene>
    <name evidence="2" type="ORF">OP10G_0314</name>
</gene>
<dbReference type="PANTHER" id="PTHR46623">
    <property type="entry name" value="CARBOXYMETHYLENEBUTENOLIDASE-RELATED"/>
    <property type="match status" value="1"/>
</dbReference>
<dbReference type="Gene3D" id="3.40.50.1820">
    <property type="entry name" value="alpha/beta hydrolase"/>
    <property type="match status" value="1"/>
</dbReference>
<accession>A0A068NJQ4</accession>
<proteinExistence type="predicted"/>
<keyword evidence="2" id="KW-0378">Hydrolase</keyword>
<dbReference type="SUPFAM" id="SSF53474">
    <property type="entry name" value="alpha/beta-Hydrolases"/>
    <property type="match status" value="1"/>
</dbReference>
<reference evidence="2 3" key="1">
    <citation type="journal article" date="2014" name="PLoS ONE">
        <title>The first complete genome sequence of the class fimbriimonadia in the phylum armatimonadetes.</title>
        <authorList>
            <person name="Hu Z.Y."/>
            <person name="Wang Y.Z."/>
            <person name="Im W.T."/>
            <person name="Wang S.Y."/>
            <person name="Zhao G.P."/>
            <person name="Zheng H.J."/>
            <person name="Quan Z.X."/>
        </authorList>
    </citation>
    <scope>NUCLEOTIDE SEQUENCE [LARGE SCALE GENOMIC DNA]</scope>
    <source>
        <strain evidence="2">Gsoil 348</strain>
    </source>
</reference>
<feature type="domain" description="Dienelactone hydrolase" evidence="1">
    <location>
        <begin position="24"/>
        <end position="228"/>
    </location>
</feature>
<protein>
    <submittedName>
        <fullName evidence="2">Dienelactone hydrolase</fullName>
    </submittedName>
</protein>
<dbReference type="RefSeq" id="WP_025227648.1">
    <property type="nucleotide sequence ID" value="NZ_CP007139.1"/>
</dbReference>
<dbReference type="HOGENOM" id="CLU_054590_7_2_0"/>
<dbReference type="OrthoDB" id="9771666at2"/>
<evidence type="ECO:0000259" key="1">
    <source>
        <dbReference type="Pfam" id="PF01738"/>
    </source>
</evidence>
<dbReference type="InterPro" id="IPR002925">
    <property type="entry name" value="Dienelactn_hydro"/>
</dbReference>
<dbReference type="PANTHER" id="PTHR46623:SF6">
    <property type="entry name" value="ALPHA_BETA-HYDROLASES SUPERFAMILY PROTEIN"/>
    <property type="match status" value="1"/>
</dbReference>